<dbReference type="HOGENOM" id="CLU_2670851_0_0_1"/>
<feature type="region of interest" description="Disordered" evidence="1">
    <location>
        <begin position="1"/>
        <end position="31"/>
    </location>
</feature>
<evidence type="ECO:0000256" key="1">
    <source>
        <dbReference type="SAM" id="MobiDB-lite"/>
    </source>
</evidence>
<keyword evidence="3" id="KW-1185">Reference proteome</keyword>
<feature type="compositionally biased region" description="Polar residues" evidence="1">
    <location>
        <begin position="1"/>
        <end position="19"/>
    </location>
</feature>
<accession>M2P5H2</accession>
<gene>
    <name evidence="2" type="ORF">CERSUDRAFT_101357</name>
</gene>
<protein>
    <submittedName>
        <fullName evidence="2">Uncharacterized protein</fullName>
    </submittedName>
</protein>
<sequence length="75" mass="7588">MGQARESSAQISARASGQNCEPPVQREGKDEEMREIVELVGGGGEHGVGAHGAWGTGTLPGGMRAGCRPAALIGC</sequence>
<dbReference type="EMBL" id="KB446130">
    <property type="protein sequence ID" value="EMD30454.1"/>
    <property type="molecule type" value="Genomic_DNA"/>
</dbReference>
<evidence type="ECO:0000313" key="3">
    <source>
        <dbReference type="Proteomes" id="UP000016930"/>
    </source>
</evidence>
<organism evidence="2 3">
    <name type="scientific">Ceriporiopsis subvermispora (strain B)</name>
    <name type="common">White-rot fungus</name>
    <name type="synonym">Gelatoporia subvermispora</name>
    <dbReference type="NCBI Taxonomy" id="914234"/>
    <lineage>
        <taxon>Eukaryota</taxon>
        <taxon>Fungi</taxon>
        <taxon>Dikarya</taxon>
        <taxon>Basidiomycota</taxon>
        <taxon>Agaricomycotina</taxon>
        <taxon>Agaricomycetes</taxon>
        <taxon>Polyporales</taxon>
        <taxon>Gelatoporiaceae</taxon>
        <taxon>Gelatoporia</taxon>
    </lineage>
</organism>
<name>M2P5H2_CERS8</name>
<reference evidence="2 3" key="1">
    <citation type="journal article" date="2012" name="Proc. Natl. Acad. Sci. U.S.A.">
        <title>Comparative genomics of Ceriporiopsis subvermispora and Phanerochaete chrysosporium provide insight into selective ligninolysis.</title>
        <authorList>
            <person name="Fernandez-Fueyo E."/>
            <person name="Ruiz-Duenas F.J."/>
            <person name="Ferreira P."/>
            <person name="Floudas D."/>
            <person name="Hibbett D.S."/>
            <person name="Canessa P."/>
            <person name="Larrondo L.F."/>
            <person name="James T.Y."/>
            <person name="Seelenfreund D."/>
            <person name="Lobos S."/>
            <person name="Polanco R."/>
            <person name="Tello M."/>
            <person name="Honda Y."/>
            <person name="Watanabe T."/>
            <person name="Watanabe T."/>
            <person name="Ryu J.S."/>
            <person name="Kubicek C.P."/>
            <person name="Schmoll M."/>
            <person name="Gaskell J."/>
            <person name="Hammel K.E."/>
            <person name="St John F.J."/>
            <person name="Vanden Wymelenberg A."/>
            <person name="Sabat G."/>
            <person name="Splinter BonDurant S."/>
            <person name="Syed K."/>
            <person name="Yadav J.S."/>
            <person name="Doddapaneni H."/>
            <person name="Subramanian V."/>
            <person name="Lavin J.L."/>
            <person name="Oguiza J.A."/>
            <person name="Perez G."/>
            <person name="Pisabarro A.G."/>
            <person name="Ramirez L."/>
            <person name="Santoyo F."/>
            <person name="Master E."/>
            <person name="Coutinho P.M."/>
            <person name="Henrissat B."/>
            <person name="Lombard V."/>
            <person name="Magnuson J.K."/>
            <person name="Kuees U."/>
            <person name="Hori C."/>
            <person name="Igarashi K."/>
            <person name="Samejima M."/>
            <person name="Held B.W."/>
            <person name="Barry K.W."/>
            <person name="LaButti K.M."/>
            <person name="Lapidus A."/>
            <person name="Lindquist E.A."/>
            <person name="Lucas S.M."/>
            <person name="Riley R."/>
            <person name="Salamov A.A."/>
            <person name="Hoffmeister D."/>
            <person name="Schwenk D."/>
            <person name="Hadar Y."/>
            <person name="Yarden O."/>
            <person name="de Vries R.P."/>
            <person name="Wiebenga A."/>
            <person name="Stenlid J."/>
            <person name="Eastwood D."/>
            <person name="Grigoriev I.V."/>
            <person name="Berka R.M."/>
            <person name="Blanchette R.A."/>
            <person name="Kersten P."/>
            <person name="Martinez A.T."/>
            <person name="Vicuna R."/>
            <person name="Cullen D."/>
        </authorList>
    </citation>
    <scope>NUCLEOTIDE SEQUENCE [LARGE SCALE GENOMIC DNA]</scope>
    <source>
        <strain evidence="2 3">B</strain>
    </source>
</reference>
<dbReference type="AlphaFoldDB" id="M2P5H2"/>
<dbReference type="Proteomes" id="UP000016930">
    <property type="component" value="Unassembled WGS sequence"/>
</dbReference>
<proteinExistence type="predicted"/>
<evidence type="ECO:0000313" key="2">
    <source>
        <dbReference type="EMBL" id="EMD30454.1"/>
    </source>
</evidence>